<gene>
    <name evidence="7" type="ORF">AVDCRST_MAG07-2861</name>
</gene>
<dbReference type="EMBL" id="CADCUB010000136">
    <property type="protein sequence ID" value="CAA9348794.1"/>
    <property type="molecule type" value="Genomic_DNA"/>
</dbReference>
<protein>
    <submittedName>
        <fullName evidence="7">Sporulation and cell division protein SsgA</fullName>
    </submittedName>
</protein>
<keyword evidence="6" id="KW-0131">Cell cycle</keyword>
<sequence length="156" mass="17032">MAAAQPRCHPAQVPSAAVSVEVVVDDGGSTGRGRMTVLTMLWRPEDPLAVELLLTPQPDHPALPRGRWIVLRDFLRYGLDEPTGDGDVRIRPDERRDRVELELARPGRAACVSVPRATAADFLDRTEQAVPRGSERSAEALEALLDRLLGGEPPQT</sequence>
<evidence type="ECO:0000256" key="5">
    <source>
        <dbReference type="ARBA" id="ARBA00023210"/>
    </source>
</evidence>
<evidence type="ECO:0000256" key="4">
    <source>
        <dbReference type="ARBA" id="ARBA00022969"/>
    </source>
</evidence>
<evidence type="ECO:0000256" key="2">
    <source>
        <dbReference type="ARBA" id="ARBA00009323"/>
    </source>
</evidence>
<reference evidence="7" key="1">
    <citation type="submission" date="2020-02" db="EMBL/GenBank/DDBJ databases">
        <authorList>
            <person name="Meier V. D."/>
        </authorList>
    </citation>
    <scope>NUCLEOTIDE SEQUENCE</scope>
    <source>
        <strain evidence="7">AVDCRST_MAG07</strain>
    </source>
</reference>
<comment type="subcellular location">
    <subcellularLocation>
        <location evidence="1">Cell septum</location>
    </subcellularLocation>
</comment>
<comment type="similarity">
    <text evidence="2">Belongs to the SsgA family.</text>
</comment>
<organism evidence="7">
    <name type="scientific">uncultured Frankineae bacterium</name>
    <dbReference type="NCBI Taxonomy" id="437475"/>
    <lineage>
        <taxon>Bacteria</taxon>
        <taxon>Bacillati</taxon>
        <taxon>Actinomycetota</taxon>
        <taxon>Actinomycetes</taxon>
        <taxon>Frankiales</taxon>
        <taxon>environmental samples</taxon>
    </lineage>
</organism>
<evidence type="ECO:0000313" key="7">
    <source>
        <dbReference type="EMBL" id="CAA9348794.1"/>
    </source>
</evidence>
<evidence type="ECO:0000256" key="6">
    <source>
        <dbReference type="ARBA" id="ARBA00023306"/>
    </source>
</evidence>
<proteinExistence type="inferred from homology"/>
<dbReference type="InterPro" id="IPR006776">
    <property type="entry name" value="SsgB"/>
</dbReference>
<dbReference type="GO" id="GO:0000917">
    <property type="term" value="P:division septum assembly"/>
    <property type="evidence" value="ECO:0007669"/>
    <property type="project" value="UniProtKB-KW"/>
</dbReference>
<accession>A0A6J4M2Z9</accession>
<dbReference type="AlphaFoldDB" id="A0A6J4M2Z9"/>
<evidence type="ECO:0000256" key="1">
    <source>
        <dbReference type="ARBA" id="ARBA00004431"/>
    </source>
</evidence>
<dbReference type="InterPro" id="IPR038658">
    <property type="entry name" value="SsgB_sf"/>
</dbReference>
<dbReference type="Pfam" id="PF04686">
    <property type="entry name" value="SsgA"/>
    <property type="match status" value="1"/>
</dbReference>
<keyword evidence="3 7" id="KW-0132">Cell division</keyword>
<dbReference type="Gene3D" id="2.30.31.20">
    <property type="entry name" value="Sporulation-specific cell division protein SsgB"/>
    <property type="match status" value="1"/>
</dbReference>
<name>A0A6J4M2Z9_9ACTN</name>
<evidence type="ECO:0000256" key="3">
    <source>
        <dbReference type="ARBA" id="ARBA00022618"/>
    </source>
</evidence>
<keyword evidence="4" id="KW-0749">Sporulation</keyword>
<dbReference type="GO" id="GO:0030428">
    <property type="term" value="C:cell septum"/>
    <property type="evidence" value="ECO:0007669"/>
    <property type="project" value="UniProtKB-SubCell"/>
</dbReference>
<keyword evidence="5" id="KW-0717">Septation</keyword>
<dbReference type="GO" id="GO:0030435">
    <property type="term" value="P:sporulation resulting in formation of a cellular spore"/>
    <property type="evidence" value="ECO:0007669"/>
    <property type="project" value="UniProtKB-KW"/>
</dbReference>